<evidence type="ECO:0000313" key="3">
    <source>
        <dbReference type="EMBL" id="ABK64103.1"/>
    </source>
</evidence>
<keyword evidence="1" id="KW-0732">Signal</keyword>
<proteinExistence type="predicted"/>
<dbReference type="EMBL" id="EF063592">
    <property type="protein sequence ID" value="ABK64103.1"/>
    <property type="molecule type" value="Genomic_DNA"/>
</dbReference>
<name>A0SZ57_9BURK</name>
<dbReference type="PANTHER" id="PTHR42951">
    <property type="entry name" value="METALLO-BETA-LACTAMASE DOMAIN-CONTAINING"/>
    <property type="match status" value="1"/>
</dbReference>
<accession>A0SZ57</accession>
<dbReference type="InterPro" id="IPR001279">
    <property type="entry name" value="Metallo-B-lactamas"/>
</dbReference>
<gene>
    <name evidence="3" type="primary">blaLRA-21</name>
</gene>
<dbReference type="InterPro" id="IPR036866">
    <property type="entry name" value="RibonucZ/Hydroxyglut_hydro"/>
</dbReference>
<feature type="signal peptide" evidence="1">
    <location>
        <begin position="1"/>
        <end position="22"/>
    </location>
</feature>
<organism evidence="3">
    <name type="scientific">Janthinobacterium lividum</name>
    <dbReference type="NCBI Taxonomy" id="29581"/>
    <lineage>
        <taxon>Bacteria</taxon>
        <taxon>Pseudomonadati</taxon>
        <taxon>Pseudomonadota</taxon>
        <taxon>Betaproteobacteria</taxon>
        <taxon>Burkholderiales</taxon>
        <taxon>Oxalobacteraceae</taxon>
        <taxon>Janthinobacterium</taxon>
    </lineage>
</organism>
<dbReference type="SUPFAM" id="SSF56281">
    <property type="entry name" value="Metallo-hydrolase/oxidoreductase"/>
    <property type="match status" value="1"/>
</dbReference>
<dbReference type="PANTHER" id="PTHR42951:SF17">
    <property type="entry name" value="METALLO-BETA-LACTAMASE DOMAIN-CONTAINING PROTEIN"/>
    <property type="match status" value="1"/>
</dbReference>
<reference evidence="3" key="1">
    <citation type="journal article" date="2010" name="DNA Cell Biol.">
        <title>Psychrotrophic strain of Janthinobacterium lividum from a cold Alaskan soil produces prodigiosin.</title>
        <authorList>
            <person name="Schloss P.D."/>
            <person name="Allen H.K."/>
            <person name="Klimowicz A.K."/>
            <person name="Mlot C."/>
            <person name="Gross J."/>
            <person name="Savengsuksa S."/>
            <person name="McEllin J."/>
            <person name="Clardy J."/>
            <person name="Ruess R.W."/>
            <person name="Handelsman J."/>
        </authorList>
    </citation>
    <scope>NUCLEOTIDE SEQUENCE</scope>
    <source>
        <strain evidence="3">BP01</strain>
    </source>
</reference>
<dbReference type="NCBIfam" id="NF033105">
    <property type="entry name" value="bla_subclass_B3"/>
    <property type="match status" value="1"/>
</dbReference>
<dbReference type="InterPro" id="IPR050855">
    <property type="entry name" value="NDM-1-like"/>
</dbReference>
<sequence>MTLLAKLMLATVATMAAGTVQAKTPAPVQDKPVDCDNCKEWNAPVKPFNIYGNSWYVGTAGLSAVLVTSPQGHILLDGALPQSAPLIVANIKALGFRIEDVKYILNSHAHWDHAGGIAALQRASGATVMASAAAAPVLQSGTNGKDDPQYQANPVVHVAKVSKVSLVGEGDTVKVGPLTLTAHMTPGHTPGGTTWTWTSCEGARCLNVVYADSLNPYASGDFTYTGKGKTPDISASFEASIAKVAALPCDIIIPVHPGTTDVLGKAAKRSGTDNPLIDANACRAYAAEAGGLLAKRLAKERGVALPAEAKSAAHAH</sequence>
<dbReference type="Gene3D" id="3.60.15.10">
    <property type="entry name" value="Ribonuclease Z/Hydroxyacylglutathione hydrolase-like"/>
    <property type="match status" value="1"/>
</dbReference>
<dbReference type="Pfam" id="PF00753">
    <property type="entry name" value="Lactamase_B"/>
    <property type="match status" value="1"/>
</dbReference>
<feature type="domain" description="Metallo-beta-lactamase" evidence="2">
    <location>
        <begin position="61"/>
        <end position="256"/>
    </location>
</feature>
<feature type="chain" id="PRO_5005658847" evidence="1">
    <location>
        <begin position="23"/>
        <end position="316"/>
    </location>
</feature>
<dbReference type="NCBIfam" id="NF012229">
    <property type="entry name" value="bla_class_B_core"/>
    <property type="match status" value="1"/>
</dbReference>
<dbReference type="AlphaFoldDB" id="A0SZ57"/>
<dbReference type="SMART" id="SM00849">
    <property type="entry name" value="Lactamase_B"/>
    <property type="match status" value="1"/>
</dbReference>
<evidence type="ECO:0000256" key="1">
    <source>
        <dbReference type="SAM" id="SignalP"/>
    </source>
</evidence>
<protein>
    <submittedName>
        <fullName evidence="3">Metallo-beta-lactamase</fullName>
    </submittedName>
</protein>
<evidence type="ECO:0000259" key="2">
    <source>
        <dbReference type="SMART" id="SM00849"/>
    </source>
</evidence>